<dbReference type="PANTHER" id="PTHR22990:SF15">
    <property type="entry name" value="F-BOX ONLY PROTEIN 10"/>
    <property type="match status" value="1"/>
</dbReference>
<dbReference type="InterPro" id="IPR051550">
    <property type="entry name" value="SCF-Subunits/Alg-Epimerases"/>
</dbReference>
<comment type="caution">
    <text evidence="7">The sequence shown here is derived from an EMBL/GenBank/DDBJ whole genome shotgun (WGS) entry which is preliminary data.</text>
</comment>
<evidence type="ECO:0000313" key="7">
    <source>
        <dbReference type="EMBL" id="TQV85104.1"/>
    </source>
</evidence>
<dbReference type="PROSITE" id="PS51007">
    <property type="entry name" value="CYTC"/>
    <property type="match status" value="1"/>
</dbReference>
<dbReference type="InterPro" id="IPR022442">
    <property type="entry name" value="SO_2930-like_dom"/>
</dbReference>
<keyword evidence="3" id="KW-0677">Repeat</keyword>
<reference evidence="7 8" key="1">
    <citation type="submission" date="2019-07" db="EMBL/GenBank/DDBJ databases">
        <title>Draft genome for Aliikangiella sp. M105.</title>
        <authorList>
            <person name="Wang G."/>
        </authorList>
    </citation>
    <scope>NUCLEOTIDE SEQUENCE [LARGE SCALE GENOMIC DNA]</scope>
    <source>
        <strain evidence="7 8">M105</strain>
    </source>
</reference>
<dbReference type="Gene3D" id="1.10.760.10">
    <property type="entry name" value="Cytochrome c-like domain"/>
    <property type="match status" value="1"/>
</dbReference>
<dbReference type="OrthoDB" id="338827at2"/>
<name>A0A545U6N6_9GAMM</name>
<dbReference type="InterPro" id="IPR006626">
    <property type="entry name" value="PbH1"/>
</dbReference>
<dbReference type="EMBL" id="VIKS01000013">
    <property type="protein sequence ID" value="TQV85104.1"/>
    <property type="molecule type" value="Genomic_DNA"/>
</dbReference>
<feature type="domain" description="Cytochrome c" evidence="6">
    <location>
        <begin position="414"/>
        <end position="495"/>
    </location>
</feature>
<sequence>MIVIFAIGLLVGKMNIDGSATIVGDANRYQKSAALESTADNNVSFGSVATIKRRPFNGQVHTVNDGESIQAAVNQAKAGDMVKVMPGVYKETVYIDKDDITLTGVIVKGEWPVLDGEKKLNDAILYSGNNFTVENFKITHYKGNGVMGQAGNNFIIRNNMIIDTGVYGIFPEFGKNGIVEYNVLTGIEDAAIYVGMCDNIHVAHNQVFGNVAGIEIENSRHAIVENNFAHNNTGGILVFITPGLPIKTTYDVIIRDNFVIDNNHENFGAPGSIVAGIPKGTGILIMAGDEVTLQNNVITGNNNAGIIITDHGHAANLTLDPEAEPNSDKIAILDNVMYNNGNEPVNEVKALMLTKLSNRGPDIIRVGESKESCILNREKYLTFGIDEFGTCAFDSTYGTKTYLLEKPVEPRKITAEERGKLAYYGICAGCHAYNVKMVGPPTQVIQALYMENPQGIVDYITNPVKKRDDYPEMPPQNYLSEEVRIAAAKYMLDVKK</sequence>
<accession>A0A545U6N6</accession>
<keyword evidence="4 5" id="KW-0408">Iron</keyword>
<dbReference type="SUPFAM" id="SSF46626">
    <property type="entry name" value="Cytochrome c"/>
    <property type="match status" value="1"/>
</dbReference>
<dbReference type="PANTHER" id="PTHR22990">
    <property type="entry name" value="F-BOX ONLY PROTEIN"/>
    <property type="match status" value="1"/>
</dbReference>
<dbReference type="SMART" id="SM00710">
    <property type="entry name" value="PbH1"/>
    <property type="match status" value="8"/>
</dbReference>
<protein>
    <submittedName>
        <fullName evidence="7">Cytochrome-c peroxidase</fullName>
    </submittedName>
</protein>
<dbReference type="InterPro" id="IPR009056">
    <property type="entry name" value="Cyt_c-like_dom"/>
</dbReference>
<dbReference type="NCBIfam" id="TIGR03805">
    <property type="entry name" value="beta_helix_1"/>
    <property type="match status" value="1"/>
</dbReference>
<organism evidence="7 8">
    <name type="scientific">Aliikangiella coralliicola</name>
    <dbReference type="NCBI Taxonomy" id="2592383"/>
    <lineage>
        <taxon>Bacteria</taxon>
        <taxon>Pseudomonadati</taxon>
        <taxon>Pseudomonadota</taxon>
        <taxon>Gammaproteobacteria</taxon>
        <taxon>Oceanospirillales</taxon>
        <taxon>Pleioneaceae</taxon>
        <taxon>Aliikangiella</taxon>
    </lineage>
</organism>
<keyword evidence="8" id="KW-1185">Reference proteome</keyword>
<dbReference type="GO" id="GO:0004601">
    <property type="term" value="F:peroxidase activity"/>
    <property type="evidence" value="ECO:0007669"/>
    <property type="project" value="UniProtKB-KW"/>
</dbReference>
<dbReference type="Proteomes" id="UP000315439">
    <property type="component" value="Unassembled WGS sequence"/>
</dbReference>
<keyword evidence="1 5" id="KW-0349">Heme</keyword>
<gene>
    <name evidence="7" type="ORF">FLL46_21890</name>
</gene>
<dbReference type="GO" id="GO:0020037">
    <property type="term" value="F:heme binding"/>
    <property type="evidence" value="ECO:0007669"/>
    <property type="project" value="InterPro"/>
</dbReference>
<evidence type="ECO:0000256" key="2">
    <source>
        <dbReference type="ARBA" id="ARBA00022723"/>
    </source>
</evidence>
<dbReference type="AlphaFoldDB" id="A0A545U6N6"/>
<proteinExistence type="predicted"/>
<dbReference type="SUPFAM" id="SSF51126">
    <property type="entry name" value="Pectin lyase-like"/>
    <property type="match status" value="1"/>
</dbReference>
<dbReference type="GO" id="GO:0009055">
    <property type="term" value="F:electron transfer activity"/>
    <property type="evidence" value="ECO:0007669"/>
    <property type="project" value="InterPro"/>
</dbReference>
<evidence type="ECO:0000313" key="8">
    <source>
        <dbReference type="Proteomes" id="UP000315439"/>
    </source>
</evidence>
<dbReference type="InterPro" id="IPR036909">
    <property type="entry name" value="Cyt_c-like_dom_sf"/>
</dbReference>
<dbReference type="InterPro" id="IPR039448">
    <property type="entry name" value="Beta_helix"/>
</dbReference>
<evidence type="ECO:0000256" key="5">
    <source>
        <dbReference type="PROSITE-ProRule" id="PRU00433"/>
    </source>
</evidence>
<dbReference type="GO" id="GO:0046872">
    <property type="term" value="F:metal ion binding"/>
    <property type="evidence" value="ECO:0007669"/>
    <property type="project" value="UniProtKB-KW"/>
</dbReference>
<dbReference type="Pfam" id="PF13229">
    <property type="entry name" value="Beta_helix"/>
    <property type="match status" value="1"/>
</dbReference>
<dbReference type="InterPro" id="IPR012334">
    <property type="entry name" value="Pectin_lyas_fold"/>
</dbReference>
<dbReference type="InterPro" id="IPR011050">
    <property type="entry name" value="Pectin_lyase_fold/virulence"/>
</dbReference>
<evidence type="ECO:0000256" key="4">
    <source>
        <dbReference type="ARBA" id="ARBA00023004"/>
    </source>
</evidence>
<keyword evidence="7" id="KW-0560">Oxidoreductase</keyword>
<evidence type="ECO:0000256" key="3">
    <source>
        <dbReference type="ARBA" id="ARBA00022737"/>
    </source>
</evidence>
<evidence type="ECO:0000256" key="1">
    <source>
        <dbReference type="ARBA" id="ARBA00022617"/>
    </source>
</evidence>
<keyword evidence="7" id="KW-0575">Peroxidase</keyword>
<dbReference type="Gene3D" id="2.160.20.10">
    <property type="entry name" value="Single-stranded right-handed beta-helix, Pectin lyase-like"/>
    <property type="match status" value="1"/>
</dbReference>
<evidence type="ECO:0000259" key="6">
    <source>
        <dbReference type="PROSITE" id="PS51007"/>
    </source>
</evidence>
<keyword evidence="2 5" id="KW-0479">Metal-binding</keyword>